<evidence type="ECO:0000313" key="1">
    <source>
        <dbReference type="EMBL" id="PSK96026.1"/>
    </source>
</evidence>
<dbReference type="AlphaFoldDB" id="A0A2P8DFN9"/>
<gene>
    <name evidence="1" type="ORF">CLV63_113189</name>
</gene>
<reference evidence="1 2" key="1">
    <citation type="submission" date="2018-03" db="EMBL/GenBank/DDBJ databases">
        <title>Genomic Encyclopedia of Archaeal and Bacterial Type Strains, Phase II (KMG-II): from individual species to whole genera.</title>
        <authorList>
            <person name="Goeker M."/>
        </authorList>
    </citation>
    <scope>NUCLEOTIDE SEQUENCE [LARGE SCALE GENOMIC DNA]</scope>
    <source>
        <strain evidence="1 2">DSM 45312</strain>
    </source>
</reference>
<accession>A0A2P8DFN9</accession>
<keyword evidence="2" id="KW-1185">Reference proteome</keyword>
<protein>
    <submittedName>
        <fullName evidence="1">Uncharacterized protein</fullName>
    </submittedName>
</protein>
<name>A0A2P8DFN9_9ACTN</name>
<evidence type="ECO:0000313" key="2">
    <source>
        <dbReference type="Proteomes" id="UP000240542"/>
    </source>
</evidence>
<sequence length="54" mass="5877">MFALPDLARIEAARDIASDPEFGSYFDPDFAEELFAAVVDVPLPAFEDTEVLAA</sequence>
<comment type="caution">
    <text evidence="1">The sequence shown here is derived from an EMBL/GenBank/DDBJ whole genome shotgun (WGS) entry which is preliminary data.</text>
</comment>
<dbReference type="Proteomes" id="UP000240542">
    <property type="component" value="Unassembled WGS sequence"/>
</dbReference>
<proteinExistence type="predicted"/>
<organism evidence="1 2">
    <name type="scientific">Murinocardiopsis flavida</name>
    <dbReference type="NCBI Taxonomy" id="645275"/>
    <lineage>
        <taxon>Bacteria</taxon>
        <taxon>Bacillati</taxon>
        <taxon>Actinomycetota</taxon>
        <taxon>Actinomycetes</taxon>
        <taxon>Streptosporangiales</taxon>
        <taxon>Nocardiopsidaceae</taxon>
        <taxon>Murinocardiopsis</taxon>
    </lineage>
</organism>
<dbReference type="EMBL" id="PYGA01000013">
    <property type="protein sequence ID" value="PSK96026.1"/>
    <property type="molecule type" value="Genomic_DNA"/>
</dbReference>